<dbReference type="Pfam" id="PF12783">
    <property type="entry name" value="Sec7-like_HUS"/>
    <property type="match status" value="1"/>
</dbReference>
<dbReference type="Proteomes" id="UP000286415">
    <property type="component" value="Unassembled WGS sequence"/>
</dbReference>
<dbReference type="GO" id="GO:0005085">
    <property type="term" value="F:guanyl-nucleotide exchange factor activity"/>
    <property type="evidence" value="ECO:0007669"/>
    <property type="project" value="InterPro"/>
</dbReference>
<dbReference type="InterPro" id="IPR000904">
    <property type="entry name" value="Sec7_dom"/>
</dbReference>
<evidence type="ECO:0000313" key="2">
    <source>
        <dbReference type="EMBL" id="KAG5455254.1"/>
    </source>
</evidence>
<dbReference type="GO" id="GO:0032012">
    <property type="term" value="P:regulation of ARF protein signal transduction"/>
    <property type="evidence" value="ECO:0007669"/>
    <property type="project" value="InterPro"/>
</dbReference>
<evidence type="ECO:0000259" key="1">
    <source>
        <dbReference type="PROSITE" id="PS50190"/>
    </source>
</evidence>
<reference evidence="2 3" key="2">
    <citation type="journal article" date="2021" name="Genomics">
        <title>High-quality reference genome for Clonorchis sinensis.</title>
        <authorList>
            <person name="Young N.D."/>
            <person name="Stroehlein A.J."/>
            <person name="Kinkar L."/>
            <person name="Wang T."/>
            <person name="Sohn W.M."/>
            <person name="Chang B.C.H."/>
            <person name="Kaur P."/>
            <person name="Weisz D."/>
            <person name="Dudchenko O."/>
            <person name="Aiden E.L."/>
            <person name="Korhonen P.K."/>
            <person name="Gasser R.B."/>
        </authorList>
    </citation>
    <scope>NUCLEOTIDE SEQUENCE [LARGE SCALE GENOMIC DNA]</scope>
    <source>
        <strain evidence="2">Cs-k2</strain>
    </source>
</reference>
<dbReference type="SUPFAM" id="SSF48371">
    <property type="entry name" value="ARM repeat"/>
    <property type="match status" value="1"/>
</dbReference>
<gene>
    <name evidence="2" type="ORF">CSKR_203869</name>
</gene>
<feature type="domain" description="SEC7" evidence="1">
    <location>
        <begin position="637"/>
        <end position="713"/>
    </location>
</feature>
<dbReference type="SUPFAM" id="SSF48425">
    <property type="entry name" value="Sec7 domain"/>
    <property type="match status" value="1"/>
</dbReference>
<dbReference type="OrthoDB" id="6281672at2759"/>
<sequence>MALCKEMAISSHFSCVASSGWSASLLTGRSVVQTRPLPLNFPCLGLGNLALSQPLSEISLLSTALKCNARISFRGYQEEMKSPVYKNFVQLRSILNSVSSLNEVEPLVYLTPFLEVIRAEDVTGPITGLALTAVDKFLSYGLLEVPSTDSAEWVATHGPRSFRSVSMAVEAIADFGTQARFVGTDRSSDEVVLMKVLHLLRTLLLVPAGAFISDRAVREILQSCFRICFESKLSELLRRTAELCLTSIVQLFFSRLPSILWSSQKQWVAANEHSEPSQVSDQSVVPTHQNVDVVPDNASERLDVPPKCDREKTPDIAVATANEPVNPSVEEQSTLEAHAQEATQETCEATGEIIAQNNMESPRKTEATLPPANEEVGNPTPQPYGLPAVYDLLHYLISLLAPDHNSDAIISVALGLIAIALETGADAIASSPSLLRLVQGDLTKNLLLLLYSDRVWLFAATLRVCFMLFESMRKHLKLQLEVYLQRLIAISSPDNETTGYERREVALDSVVRIFLVPGMATELYVNYDCDPYCSNLFEDITKMLAKNAYPVERLMSTHFLALDALLAVLSTIGTNCTSPDSGRQTCSPQMGESENLEPAKPSFEAESVPFRDHSVGVARVRLNRHPTDPSLLPSRDKLNAAKATKKILILGSDQFNISPKAGIAFLQKNGVLRMPLDPDEMAHFLRENPRLDKRMIGEYLSDRKNSDVLAAYV</sequence>
<dbReference type="Pfam" id="PF01369">
    <property type="entry name" value="Sec7"/>
    <property type="match status" value="1"/>
</dbReference>
<reference evidence="2 3" key="1">
    <citation type="journal article" date="2018" name="Biotechnol. Adv.">
        <title>Improved genomic resources and new bioinformatic workflow for the carcinogenic parasite Clonorchis sinensis: Biotechnological implications.</title>
        <authorList>
            <person name="Wang D."/>
            <person name="Korhonen P.K."/>
            <person name="Gasser R.B."/>
            <person name="Young N.D."/>
        </authorList>
    </citation>
    <scope>NUCLEOTIDE SEQUENCE [LARGE SCALE GENOMIC DNA]</scope>
    <source>
        <strain evidence="2">Cs-k2</strain>
    </source>
</reference>
<dbReference type="InterPro" id="IPR035999">
    <property type="entry name" value="Sec7_dom_sf"/>
</dbReference>
<name>A0A8T1N0U6_CLOSI</name>
<dbReference type="PROSITE" id="PS50190">
    <property type="entry name" value="SEC7"/>
    <property type="match status" value="1"/>
</dbReference>
<dbReference type="EMBL" id="NIRI02000005">
    <property type="protein sequence ID" value="KAG5455254.1"/>
    <property type="molecule type" value="Genomic_DNA"/>
</dbReference>
<feature type="non-terminal residue" evidence="2">
    <location>
        <position position="713"/>
    </location>
</feature>
<keyword evidence="3" id="KW-1185">Reference proteome</keyword>
<protein>
    <submittedName>
        <fullName evidence="2">G-box binding factor, variant 2</fullName>
    </submittedName>
</protein>
<dbReference type="Gene3D" id="1.10.220.20">
    <property type="match status" value="1"/>
</dbReference>
<comment type="caution">
    <text evidence="2">The sequence shown here is derived from an EMBL/GenBank/DDBJ whole genome shotgun (WGS) entry which is preliminary data.</text>
</comment>
<proteinExistence type="predicted"/>
<dbReference type="PANTHER" id="PTHR10663:SF388">
    <property type="entry name" value="GOLGI-SPECIFIC BREFELDIN A-RESISTANCE GUANINE NUCLEOTIDE EXCHANGE FACTOR 1"/>
    <property type="match status" value="1"/>
</dbReference>
<accession>A0A8T1N0U6</accession>
<dbReference type="InterPro" id="IPR016024">
    <property type="entry name" value="ARM-type_fold"/>
</dbReference>
<evidence type="ECO:0000313" key="3">
    <source>
        <dbReference type="Proteomes" id="UP000286415"/>
    </source>
</evidence>
<dbReference type="PANTHER" id="PTHR10663">
    <property type="entry name" value="GUANYL-NUCLEOTIDE EXCHANGE FACTOR"/>
    <property type="match status" value="1"/>
</dbReference>
<organism evidence="2 3">
    <name type="scientific">Clonorchis sinensis</name>
    <name type="common">Chinese liver fluke</name>
    <dbReference type="NCBI Taxonomy" id="79923"/>
    <lineage>
        <taxon>Eukaryota</taxon>
        <taxon>Metazoa</taxon>
        <taxon>Spiralia</taxon>
        <taxon>Lophotrochozoa</taxon>
        <taxon>Platyhelminthes</taxon>
        <taxon>Trematoda</taxon>
        <taxon>Digenea</taxon>
        <taxon>Opisthorchiida</taxon>
        <taxon>Opisthorchiata</taxon>
        <taxon>Opisthorchiidae</taxon>
        <taxon>Clonorchis</taxon>
    </lineage>
</organism>
<dbReference type="InterPro" id="IPR032691">
    <property type="entry name" value="Mon2/Sec7/BIG1-like_HUS"/>
</dbReference>
<dbReference type="AlphaFoldDB" id="A0A8T1N0U6"/>